<feature type="domain" description="TRIP4/RQT4 C2HC5-type zinc finger" evidence="3">
    <location>
        <begin position="163"/>
        <end position="191"/>
    </location>
</feature>
<dbReference type="InterPro" id="IPR039128">
    <property type="entry name" value="TRIP4-like"/>
</dbReference>
<proteinExistence type="predicted"/>
<feature type="domain" description="Alpha-ketoglutarate-dependent dioxygenase AlkB-like" evidence="4">
    <location>
        <begin position="695"/>
        <end position="913"/>
    </location>
</feature>
<feature type="domain" description="Activating signal cointegrator 1 third" evidence="5">
    <location>
        <begin position="251"/>
        <end position="303"/>
    </location>
</feature>
<name>A0A7S4RE98_9DINO</name>
<evidence type="ECO:0000259" key="4">
    <source>
        <dbReference type="Pfam" id="PF13532"/>
    </source>
</evidence>
<evidence type="ECO:0000256" key="1">
    <source>
        <dbReference type="SAM" id="MobiDB-lite"/>
    </source>
</evidence>
<feature type="compositionally biased region" description="Basic and acidic residues" evidence="1">
    <location>
        <begin position="266"/>
        <end position="283"/>
    </location>
</feature>
<evidence type="ECO:0000259" key="2">
    <source>
        <dbReference type="Pfam" id="PF04266"/>
    </source>
</evidence>
<dbReference type="Gene3D" id="2.30.130.30">
    <property type="entry name" value="Hypothetical protein"/>
    <property type="match status" value="1"/>
</dbReference>
<dbReference type="Pfam" id="PF06221">
    <property type="entry name" value="zf-C2HC5"/>
    <property type="match status" value="1"/>
</dbReference>
<dbReference type="Pfam" id="PF04266">
    <property type="entry name" value="ASCH"/>
    <property type="match status" value="1"/>
</dbReference>
<dbReference type="Gene3D" id="2.60.120.590">
    <property type="entry name" value="Alpha-ketoglutarate-dependent dioxygenase AlkB-like"/>
    <property type="match status" value="1"/>
</dbReference>
<accession>A0A7S4RE98</accession>
<sequence>MAGREEKIRSWAASRIGNLLQMPADQCSEIVENILAYDDKQELKDFLGAFAEKAAEYKVNNFVEDLFEWRGDPKQARQADKQAERAPAGRGGAAGRGAGGGGRGGGRQGGRGGGREEEASGGKGKGRKEKEEDQFPKLDMVMRPRAPNDKRLMVIDAASGRHKVLTNCLNCGKVIAEEEGWGPCLFCGNPLEVGDRYGMRHGDDRGFLESVGRGTEEEEKFNESFEKAKATKDRLLSYDRDAKKRTRVFDDATDWYSESMNPWLSEKQREEALQQASNEERRKREERRRVHATIDIFGRTVISNDAEVAAEGEKKNRERIQEWTETVHDKNKLLDFMSSEQHGMSGANNQLSGDSKQLYDKLRASLHASGRDHQGSAFGGDREGGGGDKDDTKKGRWDASVDSQRVQDEFADVSVGAFAQKAENAGPLLPAEESPYGDADDTGQCLSMHQPWASLLVHGFKRAEGRSWKTDHRGRLWIHAAAKQPDQFEVDTLEQQYKSIYEARGIPTPPLPSQSGGYPTSALLGCVDVEEVWTNEQYMEVLRSHPAMPEEENSNEHIFWCLRPRRLVVPLRMGGESLIWRLPKPQLAAAQRGLRPVRWPAPAAGESPLTSPEITRAPSAPSAPSTAPAAGGSKRATGNAEAPTAAATDASRPTAPAAAPPRLDLWPAERPSEMLEVLERDREGADRDVVVLQNGFVHLVGFVPPDMQQRMVDELRELGLSERGFFAEHFDGIKVSTGVTRMYLGSHWNAVAQRWEDVRGNLDKEKVLDMPKFFVDMYVEAVKRANRELKGAQNKKRKLVPFPEGKPPTIGVANYYPASASMQIHQDKTESKEAIDAGYPVMGVCLGDTCDFNYANEAPSGGRKPKTLRLESGDVYLFGGESRLLWHGVGRILPRTAPPSLRLLPGRLSLTLRVR</sequence>
<dbReference type="InterPro" id="IPR007374">
    <property type="entry name" value="ASCH_domain"/>
</dbReference>
<dbReference type="InterPro" id="IPR056993">
    <property type="entry name" value="TRIP4_3rd_dom"/>
</dbReference>
<evidence type="ECO:0000259" key="5">
    <source>
        <dbReference type="Pfam" id="PF23134"/>
    </source>
</evidence>
<dbReference type="SUPFAM" id="SSF51197">
    <property type="entry name" value="Clavaminate synthase-like"/>
    <property type="match status" value="1"/>
</dbReference>
<dbReference type="Pfam" id="PF13532">
    <property type="entry name" value="2OG-FeII_Oxy_2"/>
    <property type="match status" value="1"/>
</dbReference>
<dbReference type="GO" id="GO:0008270">
    <property type="term" value="F:zinc ion binding"/>
    <property type="evidence" value="ECO:0007669"/>
    <property type="project" value="InterPro"/>
</dbReference>
<feature type="domain" description="ASCH" evidence="2">
    <location>
        <begin position="446"/>
        <end position="555"/>
    </location>
</feature>
<feature type="region of interest" description="Disordered" evidence="1">
    <location>
        <begin position="266"/>
        <end position="287"/>
    </location>
</feature>
<protein>
    <recommendedName>
        <fullName evidence="7">Fe2OG dioxygenase domain-containing protein</fullName>
    </recommendedName>
</protein>
<dbReference type="InterPro" id="IPR015947">
    <property type="entry name" value="PUA-like_sf"/>
</dbReference>
<dbReference type="Pfam" id="PF23134">
    <property type="entry name" value="TRIP4_3rd"/>
    <property type="match status" value="1"/>
</dbReference>
<dbReference type="InterPro" id="IPR027450">
    <property type="entry name" value="AlkB-like"/>
</dbReference>
<feature type="compositionally biased region" description="Gly residues" evidence="1">
    <location>
        <begin position="89"/>
        <end position="112"/>
    </location>
</feature>
<feature type="compositionally biased region" description="Basic and acidic residues" evidence="1">
    <location>
        <begin position="73"/>
        <end position="84"/>
    </location>
</feature>
<dbReference type="FunFam" id="2.30.130.30:FF:000006">
    <property type="entry name" value="Putative_zinc_finger_motif_-_C2HC5-type /ASCH_domain_containing_protein_-_putative"/>
    <property type="match status" value="1"/>
</dbReference>
<dbReference type="SUPFAM" id="SSF88697">
    <property type="entry name" value="PUA domain-like"/>
    <property type="match status" value="1"/>
</dbReference>
<feature type="region of interest" description="Disordered" evidence="1">
    <location>
        <begin position="73"/>
        <end position="136"/>
    </location>
</feature>
<evidence type="ECO:0000259" key="3">
    <source>
        <dbReference type="Pfam" id="PF06221"/>
    </source>
</evidence>
<dbReference type="InterPro" id="IPR037151">
    <property type="entry name" value="AlkB-like_sf"/>
</dbReference>
<feature type="compositionally biased region" description="Low complexity" evidence="1">
    <location>
        <begin position="617"/>
        <end position="661"/>
    </location>
</feature>
<feature type="region of interest" description="Disordered" evidence="1">
    <location>
        <begin position="599"/>
        <end position="666"/>
    </location>
</feature>
<dbReference type="EMBL" id="HBNR01047440">
    <property type="protein sequence ID" value="CAE4609434.1"/>
    <property type="molecule type" value="Transcribed_RNA"/>
</dbReference>
<organism evidence="6">
    <name type="scientific">Alexandrium monilatum</name>
    <dbReference type="NCBI Taxonomy" id="311494"/>
    <lineage>
        <taxon>Eukaryota</taxon>
        <taxon>Sar</taxon>
        <taxon>Alveolata</taxon>
        <taxon>Dinophyceae</taxon>
        <taxon>Gonyaulacales</taxon>
        <taxon>Pyrocystaceae</taxon>
        <taxon>Alexandrium</taxon>
    </lineage>
</organism>
<evidence type="ECO:0008006" key="7">
    <source>
        <dbReference type="Google" id="ProtNLM"/>
    </source>
</evidence>
<dbReference type="PANTHER" id="PTHR12963:SF4">
    <property type="entry name" value="ACTIVATING SIGNAL COINTEGRATOR 1"/>
    <property type="match status" value="1"/>
</dbReference>
<dbReference type="GO" id="GO:0072344">
    <property type="term" value="P:rescue of stalled ribosome"/>
    <property type="evidence" value="ECO:0007669"/>
    <property type="project" value="InterPro"/>
</dbReference>
<evidence type="ECO:0000313" key="6">
    <source>
        <dbReference type="EMBL" id="CAE4609434.1"/>
    </source>
</evidence>
<dbReference type="CDD" id="cd06554">
    <property type="entry name" value="ASCH_ASC-1_like"/>
    <property type="match status" value="1"/>
</dbReference>
<dbReference type="GO" id="GO:0005634">
    <property type="term" value="C:nucleus"/>
    <property type="evidence" value="ECO:0007669"/>
    <property type="project" value="InterPro"/>
</dbReference>
<feature type="compositionally biased region" description="Basic and acidic residues" evidence="1">
    <location>
        <begin position="368"/>
        <end position="399"/>
    </location>
</feature>
<dbReference type="GO" id="GO:0180022">
    <property type="term" value="C:RQC-trigger complex"/>
    <property type="evidence" value="ECO:0007669"/>
    <property type="project" value="InterPro"/>
</dbReference>
<dbReference type="AlphaFoldDB" id="A0A7S4RE98"/>
<gene>
    <name evidence="6" type="ORF">AMON00008_LOCUS33055</name>
</gene>
<dbReference type="InterPro" id="IPR009349">
    <property type="entry name" value="TRIP4/RQT4_C2HC5_Znf"/>
</dbReference>
<feature type="region of interest" description="Disordered" evidence="1">
    <location>
        <begin position="368"/>
        <end position="403"/>
    </location>
</feature>
<reference evidence="6" key="1">
    <citation type="submission" date="2021-01" db="EMBL/GenBank/DDBJ databases">
        <authorList>
            <person name="Corre E."/>
            <person name="Pelletier E."/>
            <person name="Niang G."/>
            <person name="Scheremetjew M."/>
            <person name="Finn R."/>
            <person name="Kale V."/>
            <person name="Holt S."/>
            <person name="Cochrane G."/>
            <person name="Meng A."/>
            <person name="Brown T."/>
            <person name="Cohen L."/>
        </authorList>
    </citation>
    <scope>NUCLEOTIDE SEQUENCE</scope>
    <source>
        <strain evidence="6">CCMP3105</strain>
    </source>
</reference>
<dbReference type="PANTHER" id="PTHR12963">
    <property type="entry name" value="THYROID RECEPTOR INTERACTING PROTEIN RELATED"/>
    <property type="match status" value="1"/>
</dbReference>